<dbReference type="EMBL" id="LR778175">
    <property type="protein sequence ID" value="CAB1277483.1"/>
    <property type="molecule type" value="Genomic_DNA"/>
</dbReference>
<accession>A0A7G1QCM0</accession>
<gene>
    <name evidence="6" type="primary">yggS</name>
    <name evidence="6" type="ORF">NSCAC_1691</name>
</gene>
<dbReference type="CDD" id="cd06824">
    <property type="entry name" value="PLPDE_III_Yggs_like"/>
    <property type="match status" value="1"/>
</dbReference>
<evidence type="ECO:0000256" key="4">
    <source>
        <dbReference type="RuleBase" id="RU004514"/>
    </source>
</evidence>
<dbReference type="Proteomes" id="UP000516072">
    <property type="component" value="Chromosome"/>
</dbReference>
<dbReference type="Pfam" id="PF01168">
    <property type="entry name" value="Ala_racemase_N"/>
    <property type="match status" value="1"/>
</dbReference>
<dbReference type="PIRSF" id="PIRSF004848">
    <property type="entry name" value="YBL036c_PLPDEIII"/>
    <property type="match status" value="1"/>
</dbReference>
<dbReference type="NCBIfam" id="TIGR00044">
    <property type="entry name" value="YggS family pyridoxal phosphate-dependent enzyme"/>
    <property type="match status" value="1"/>
</dbReference>
<comment type="cofactor">
    <cofactor evidence="3">
        <name>pyridoxal 5'-phosphate</name>
        <dbReference type="ChEBI" id="CHEBI:597326"/>
    </cofactor>
</comment>
<evidence type="ECO:0000256" key="3">
    <source>
        <dbReference type="PIRSR" id="PIRSR004848-1"/>
    </source>
</evidence>
<protein>
    <recommendedName>
        <fullName evidence="2">Pyridoxal phosphate homeostasis protein</fullName>
        <shortName evidence="2">PLP homeostasis protein</shortName>
    </recommendedName>
</protein>
<dbReference type="PANTHER" id="PTHR10146:SF14">
    <property type="entry name" value="PYRIDOXAL PHOSPHATE HOMEOSTASIS PROTEIN"/>
    <property type="match status" value="1"/>
</dbReference>
<feature type="domain" description="Alanine racemase N-terminal" evidence="5">
    <location>
        <begin position="9"/>
        <end position="226"/>
    </location>
</feature>
<evidence type="ECO:0000259" key="5">
    <source>
        <dbReference type="Pfam" id="PF01168"/>
    </source>
</evidence>
<dbReference type="PROSITE" id="PS01211">
    <property type="entry name" value="UPF0001"/>
    <property type="match status" value="1"/>
</dbReference>
<dbReference type="HAMAP" id="MF_02087">
    <property type="entry name" value="PLP_homeostasis"/>
    <property type="match status" value="1"/>
</dbReference>
<dbReference type="PANTHER" id="PTHR10146">
    <property type="entry name" value="PROLINE SYNTHETASE CO-TRANSCRIBED BACTERIAL HOMOLOG PROTEIN"/>
    <property type="match status" value="1"/>
</dbReference>
<organism evidence="6 7">
    <name type="scientific">Candidatus Nitrosacidococcus tergens</name>
    <dbReference type="NCBI Taxonomy" id="553981"/>
    <lineage>
        <taxon>Bacteria</taxon>
        <taxon>Pseudomonadati</taxon>
        <taxon>Pseudomonadota</taxon>
        <taxon>Gammaproteobacteria</taxon>
        <taxon>Chromatiales</taxon>
        <taxon>Chromatiaceae</taxon>
        <taxon>Candidatus Nitrosacidococcus</taxon>
    </lineage>
</organism>
<name>A0A7G1QCM0_9GAMM</name>
<dbReference type="InterPro" id="IPR001608">
    <property type="entry name" value="Ala_racemase_N"/>
</dbReference>
<comment type="similarity">
    <text evidence="2 4">Belongs to the pyridoxal phosphate-binding protein YggS/PROSC family.</text>
</comment>
<keyword evidence="7" id="KW-1185">Reference proteome</keyword>
<dbReference type="Gene3D" id="3.20.20.10">
    <property type="entry name" value="Alanine racemase"/>
    <property type="match status" value="1"/>
</dbReference>
<reference evidence="6 7" key="1">
    <citation type="submission" date="2020-03" db="EMBL/GenBank/DDBJ databases">
        <authorList>
            <person name="Picone N."/>
        </authorList>
    </citation>
    <scope>NUCLEOTIDE SEQUENCE [LARGE SCALE GENOMIC DNA]</scope>
    <source>
        <strain evidence="6">NSCAC1</strain>
    </source>
</reference>
<dbReference type="AlphaFoldDB" id="A0A7G1QCM0"/>
<keyword evidence="1 2" id="KW-0663">Pyridoxal phosphate</keyword>
<dbReference type="InterPro" id="IPR029066">
    <property type="entry name" value="PLP-binding_barrel"/>
</dbReference>
<evidence type="ECO:0000313" key="6">
    <source>
        <dbReference type="EMBL" id="CAB1277483.1"/>
    </source>
</evidence>
<proteinExistence type="inferred from homology"/>
<dbReference type="FunFam" id="3.20.20.10:FF:000018">
    <property type="entry name" value="Pyridoxal phosphate homeostasis protein"/>
    <property type="match status" value="1"/>
</dbReference>
<evidence type="ECO:0000256" key="1">
    <source>
        <dbReference type="ARBA" id="ARBA00022898"/>
    </source>
</evidence>
<dbReference type="KEGG" id="ntg:NSCAC_1691"/>
<evidence type="ECO:0000256" key="2">
    <source>
        <dbReference type="HAMAP-Rule" id="MF_02087"/>
    </source>
</evidence>
<dbReference type="SUPFAM" id="SSF51419">
    <property type="entry name" value="PLP-binding barrel"/>
    <property type="match status" value="1"/>
</dbReference>
<comment type="function">
    <text evidence="2">Pyridoxal 5'-phosphate (PLP)-binding protein, which is involved in PLP homeostasis.</text>
</comment>
<feature type="modified residue" description="N6-(pyridoxal phosphate)lysine" evidence="2 3">
    <location>
        <position position="36"/>
    </location>
</feature>
<dbReference type="RefSeq" id="WP_197744339.1">
    <property type="nucleotide sequence ID" value="NZ_LR778175.1"/>
</dbReference>
<dbReference type="GO" id="GO:0030170">
    <property type="term" value="F:pyridoxal phosphate binding"/>
    <property type="evidence" value="ECO:0007669"/>
    <property type="project" value="UniProtKB-UniRule"/>
</dbReference>
<dbReference type="InterPro" id="IPR011078">
    <property type="entry name" value="PyrdxlP_homeostasis"/>
</dbReference>
<evidence type="ECO:0000313" key="7">
    <source>
        <dbReference type="Proteomes" id="UP000516072"/>
    </source>
</evidence>
<sequence length="231" mass="25605">MVDIAQQLAQVHERIAQAEQRFNRAPGSVSLLAATKTCAPEAILTAASCGQRVFGENYLQEGLTKIEALKKENFEWHFIGPIQSNKTRDIASHFSWVHSVDRLKVAQRLSDQRPSDLDVLSICLQVKTSDETSKSGVLPKDLIKLAKEVALIPNLSLRGLMTVPAITHDFEEQRKPFKVLYDLWCELRNIGFELDTLSIGMTDDLEAAIAEGATLVRIGTAIFGSRSQKST</sequence>